<keyword evidence="2" id="KW-1185">Reference proteome</keyword>
<organism evidence="1 2">
    <name type="scientific">Allokutzneria albata</name>
    <name type="common">Kibdelosporangium albatum</name>
    <dbReference type="NCBI Taxonomy" id="211114"/>
    <lineage>
        <taxon>Bacteria</taxon>
        <taxon>Bacillati</taxon>
        <taxon>Actinomycetota</taxon>
        <taxon>Actinomycetes</taxon>
        <taxon>Pseudonocardiales</taxon>
        <taxon>Pseudonocardiaceae</taxon>
        <taxon>Allokutzneria</taxon>
    </lineage>
</organism>
<dbReference type="Gene3D" id="3.40.50.300">
    <property type="entry name" value="P-loop containing nucleotide triphosphate hydrolases"/>
    <property type="match status" value="1"/>
</dbReference>
<dbReference type="EMBL" id="LT629701">
    <property type="protein sequence ID" value="SDM68248.1"/>
    <property type="molecule type" value="Genomic_DNA"/>
</dbReference>
<dbReference type="STRING" id="211114.SAMN04489726_2884"/>
<dbReference type="PANTHER" id="PTHR12083">
    <property type="entry name" value="BIFUNCTIONAL POLYNUCLEOTIDE PHOSPHATASE/KINASE"/>
    <property type="match status" value="1"/>
</dbReference>
<dbReference type="RefSeq" id="WP_052407655.1">
    <property type="nucleotide sequence ID" value="NZ_JOEF01000018.1"/>
</dbReference>
<dbReference type="Proteomes" id="UP000183376">
    <property type="component" value="Chromosome I"/>
</dbReference>
<keyword evidence="1" id="KW-0808">Transferase</keyword>
<dbReference type="GO" id="GO:0046403">
    <property type="term" value="F:polynucleotide 3'-phosphatase activity"/>
    <property type="evidence" value="ECO:0007669"/>
    <property type="project" value="TreeGrafter"/>
</dbReference>
<dbReference type="Pfam" id="PF13671">
    <property type="entry name" value="AAA_33"/>
    <property type="match status" value="1"/>
</dbReference>
<dbReference type="GO" id="GO:0006281">
    <property type="term" value="P:DNA repair"/>
    <property type="evidence" value="ECO:0007669"/>
    <property type="project" value="TreeGrafter"/>
</dbReference>
<evidence type="ECO:0000313" key="2">
    <source>
        <dbReference type="Proteomes" id="UP000183376"/>
    </source>
</evidence>
<protein>
    <submittedName>
        <fullName evidence="1">Predicted kinase</fullName>
    </submittedName>
</protein>
<keyword evidence="1" id="KW-0418">Kinase</keyword>
<gene>
    <name evidence="1" type="ORF">SAMN04489726_2884</name>
</gene>
<accession>A0A1G9V7R2</accession>
<sequence>MTEVAILIGLQASGKTSFYRAVLAATHEHVSKDAFPNARRRQARQLRLIGEALDAGRDVVVDNTNPSSEEWQPIMTVARARGARVVGYWFPPDPVASLERNALRDTKTRVPDVGLYATLKRLRRPRAEDGFDELLTVRFDGRGGFHVESFEERRCTGVSSKPGNARGSGSTS</sequence>
<name>A0A1G9V7R2_ALLAB</name>
<evidence type="ECO:0000313" key="1">
    <source>
        <dbReference type="EMBL" id="SDM68248.1"/>
    </source>
</evidence>
<dbReference type="GO" id="GO:0046404">
    <property type="term" value="F:ATP-dependent polydeoxyribonucleotide 5'-hydroxyl-kinase activity"/>
    <property type="evidence" value="ECO:0007669"/>
    <property type="project" value="TreeGrafter"/>
</dbReference>
<dbReference type="InterPro" id="IPR027417">
    <property type="entry name" value="P-loop_NTPase"/>
</dbReference>
<proteinExistence type="predicted"/>
<dbReference type="OrthoDB" id="8564590at2"/>
<dbReference type="PANTHER" id="PTHR12083:SF9">
    <property type="entry name" value="BIFUNCTIONAL POLYNUCLEOTIDE PHOSPHATASE_KINASE"/>
    <property type="match status" value="1"/>
</dbReference>
<dbReference type="AlphaFoldDB" id="A0A1G9V7R2"/>
<dbReference type="SUPFAM" id="SSF52540">
    <property type="entry name" value="P-loop containing nucleoside triphosphate hydrolases"/>
    <property type="match status" value="1"/>
</dbReference>
<reference evidence="1 2" key="1">
    <citation type="submission" date="2016-10" db="EMBL/GenBank/DDBJ databases">
        <authorList>
            <person name="de Groot N.N."/>
        </authorList>
    </citation>
    <scope>NUCLEOTIDE SEQUENCE [LARGE SCALE GENOMIC DNA]</scope>
    <source>
        <strain evidence="1 2">DSM 44149</strain>
    </source>
</reference>
<dbReference type="GO" id="GO:0003690">
    <property type="term" value="F:double-stranded DNA binding"/>
    <property type="evidence" value="ECO:0007669"/>
    <property type="project" value="TreeGrafter"/>
</dbReference>
<dbReference type="eggNOG" id="COG4639">
    <property type="taxonomic scope" value="Bacteria"/>
</dbReference>